<dbReference type="Proteomes" id="UP000239549">
    <property type="component" value="Unassembled WGS sequence"/>
</dbReference>
<keyword evidence="11 14" id="KW-1133">Transmembrane helix</keyword>
<keyword evidence="6" id="KW-0808">Transferase</keyword>
<proteinExistence type="predicted"/>
<evidence type="ECO:0000256" key="8">
    <source>
        <dbReference type="ARBA" id="ARBA00022741"/>
    </source>
</evidence>
<dbReference type="PRINTS" id="PR00344">
    <property type="entry name" value="BCTRLSENSOR"/>
</dbReference>
<keyword evidence="8" id="KW-0547">Nucleotide-binding</keyword>
<dbReference type="InterPro" id="IPR035965">
    <property type="entry name" value="PAS-like_dom_sf"/>
</dbReference>
<dbReference type="Pfam" id="PF17203">
    <property type="entry name" value="sCache_3_2"/>
    <property type="match status" value="1"/>
</dbReference>
<dbReference type="InterPro" id="IPR013767">
    <property type="entry name" value="PAS_fold"/>
</dbReference>
<dbReference type="InterPro" id="IPR036890">
    <property type="entry name" value="HATPase_C_sf"/>
</dbReference>
<evidence type="ECO:0000313" key="17">
    <source>
        <dbReference type="EMBL" id="GBF35578.1"/>
    </source>
</evidence>
<dbReference type="FunFam" id="3.30.450.20:FF:000018">
    <property type="entry name" value="Sensor histidine kinase DcuS"/>
    <property type="match status" value="1"/>
</dbReference>
<gene>
    <name evidence="17" type="ORF">DCCM_4707</name>
</gene>
<evidence type="ECO:0000256" key="3">
    <source>
        <dbReference type="ARBA" id="ARBA00012438"/>
    </source>
</evidence>
<evidence type="ECO:0000256" key="13">
    <source>
        <dbReference type="ARBA" id="ARBA00023136"/>
    </source>
</evidence>
<dbReference type="PROSITE" id="PS50112">
    <property type="entry name" value="PAS"/>
    <property type="match status" value="1"/>
</dbReference>
<dbReference type="GO" id="GO:0000155">
    <property type="term" value="F:phosphorelay sensor kinase activity"/>
    <property type="evidence" value="ECO:0007669"/>
    <property type="project" value="InterPro"/>
</dbReference>
<dbReference type="SMART" id="SM00091">
    <property type="entry name" value="PAS"/>
    <property type="match status" value="1"/>
</dbReference>
<dbReference type="Gene3D" id="1.10.287.130">
    <property type="match status" value="1"/>
</dbReference>
<dbReference type="SUPFAM" id="SSF103190">
    <property type="entry name" value="Sensory domain-like"/>
    <property type="match status" value="1"/>
</dbReference>
<feature type="domain" description="PAS" evidence="16">
    <location>
        <begin position="205"/>
        <end position="254"/>
    </location>
</feature>
<dbReference type="Pfam" id="PF00989">
    <property type="entry name" value="PAS"/>
    <property type="match status" value="1"/>
</dbReference>
<dbReference type="SUPFAM" id="SSF55874">
    <property type="entry name" value="ATPase domain of HSP90 chaperone/DNA topoisomerase II/histidine kinase"/>
    <property type="match status" value="1"/>
</dbReference>
<dbReference type="InterPro" id="IPR033463">
    <property type="entry name" value="sCache_3"/>
</dbReference>
<dbReference type="SUPFAM" id="SSF55785">
    <property type="entry name" value="PYP-like sensor domain (PAS domain)"/>
    <property type="match status" value="1"/>
</dbReference>
<evidence type="ECO:0000313" key="18">
    <source>
        <dbReference type="Proteomes" id="UP000239549"/>
    </source>
</evidence>
<dbReference type="GO" id="GO:0005886">
    <property type="term" value="C:plasma membrane"/>
    <property type="evidence" value="ECO:0007669"/>
    <property type="project" value="UniProtKB-SubCell"/>
</dbReference>
<dbReference type="InterPro" id="IPR005467">
    <property type="entry name" value="His_kinase_dom"/>
</dbReference>
<dbReference type="GO" id="GO:0005524">
    <property type="term" value="F:ATP binding"/>
    <property type="evidence" value="ECO:0007669"/>
    <property type="project" value="UniProtKB-KW"/>
</dbReference>
<dbReference type="OrthoDB" id="9792686at2"/>
<dbReference type="Pfam" id="PF14689">
    <property type="entry name" value="SPOB_a"/>
    <property type="match status" value="1"/>
</dbReference>
<dbReference type="EMBL" id="BFAV01000173">
    <property type="protein sequence ID" value="GBF35578.1"/>
    <property type="molecule type" value="Genomic_DNA"/>
</dbReference>
<evidence type="ECO:0000256" key="7">
    <source>
        <dbReference type="ARBA" id="ARBA00022692"/>
    </source>
</evidence>
<keyword evidence="4" id="KW-1003">Cell membrane</keyword>
<dbReference type="AlphaFoldDB" id="A0A2L2XH68"/>
<evidence type="ECO:0000256" key="2">
    <source>
        <dbReference type="ARBA" id="ARBA00004651"/>
    </source>
</evidence>
<dbReference type="InterPro" id="IPR000014">
    <property type="entry name" value="PAS"/>
</dbReference>
<dbReference type="Gene3D" id="3.30.450.20">
    <property type="entry name" value="PAS domain"/>
    <property type="match status" value="2"/>
</dbReference>
<evidence type="ECO:0000256" key="9">
    <source>
        <dbReference type="ARBA" id="ARBA00022777"/>
    </source>
</evidence>
<accession>A0A2L2XH68</accession>
<keyword evidence="10" id="KW-0067">ATP-binding</keyword>
<protein>
    <recommendedName>
        <fullName evidence="3">histidine kinase</fullName>
        <ecNumber evidence="3">2.7.13.3</ecNumber>
    </recommendedName>
</protein>
<dbReference type="Pfam" id="PF02518">
    <property type="entry name" value="HATPase_c"/>
    <property type="match status" value="1"/>
</dbReference>
<sequence>MAGNNLKLSTKITLLSFSLVLVIGLLGGTVMVNRVAGIMEDEMGKRALAIARTLAQMTVIQQNIEQKDGWEIIQPIAEKTRVATGVEYIVVVDMKGIRYSHPVAERIGKPFSGEDLAPSLSDRENISLGLGVLGPSVRAFVPVKVDQGSRQVGVVVVGVLTPTFINILHHIRFEIYFILLTCCCIGLMGSVFLAGRIKNAMFRLEPEEIARLLEERTAIFQAMGEGILAIDKKGTITVANDAAKRLINIGKEQVGKPIREVIKDSALTRVVETGEPEYNQERVINETIIITSRVPVRVNGQVAGAVATFRDRTEIHRLAEELTGVKAFVEALRVQNHEHLNRLHTIAGLIQLRQYQKAMDYVFDITEEQQNITVFLNNRIKDPSVAGLLLGKYGRAKEIGAELVIHKDSGLARLPEKTDSNALVVILGNLLENSLEALQKCPQGDKNIYLHISEKNDTFKIIVQDSGPGIPENIREKIFEKGFSTKGEDGHGLGLYMVRAHVEAAGGAISVNCPPEKGTRIEITIPYSI</sequence>
<evidence type="ECO:0000256" key="10">
    <source>
        <dbReference type="ARBA" id="ARBA00022840"/>
    </source>
</evidence>
<dbReference type="InterPro" id="IPR016120">
    <property type="entry name" value="Sig_transdc_His_kin_SpoOB"/>
</dbReference>
<evidence type="ECO:0000256" key="5">
    <source>
        <dbReference type="ARBA" id="ARBA00022553"/>
    </source>
</evidence>
<evidence type="ECO:0000256" key="6">
    <source>
        <dbReference type="ARBA" id="ARBA00022679"/>
    </source>
</evidence>
<evidence type="ECO:0000259" key="16">
    <source>
        <dbReference type="PROSITE" id="PS50112"/>
    </source>
</evidence>
<evidence type="ECO:0000259" key="15">
    <source>
        <dbReference type="PROSITE" id="PS50109"/>
    </source>
</evidence>
<dbReference type="PANTHER" id="PTHR43547">
    <property type="entry name" value="TWO-COMPONENT HISTIDINE KINASE"/>
    <property type="match status" value="1"/>
</dbReference>
<feature type="domain" description="Histidine kinase" evidence="15">
    <location>
        <begin position="313"/>
        <end position="529"/>
    </location>
</feature>
<name>A0A2L2XH68_9FIRM</name>
<evidence type="ECO:0000256" key="1">
    <source>
        <dbReference type="ARBA" id="ARBA00000085"/>
    </source>
</evidence>
<keyword evidence="12" id="KW-0902">Two-component regulatory system</keyword>
<dbReference type="InterPro" id="IPR029151">
    <property type="entry name" value="Sensor-like_sf"/>
</dbReference>
<keyword evidence="7 14" id="KW-0812">Transmembrane</keyword>
<keyword evidence="18" id="KW-1185">Reference proteome</keyword>
<evidence type="ECO:0000256" key="12">
    <source>
        <dbReference type="ARBA" id="ARBA00023012"/>
    </source>
</evidence>
<dbReference type="InterPro" id="IPR039506">
    <property type="entry name" value="SPOB_a"/>
</dbReference>
<comment type="caution">
    <text evidence="17">The sequence shown here is derived from an EMBL/GenBank/DDBJ whole genome shotgun (WGS) entry which is preliminary data.</text>
</comment>
<evidence type="ECO:0000256" key="4">
    <source>
        <dbReference type="ARBA" id="ARBA00022475"/>
    </source>
</evidence>
<dbReference type="RefSeq" id="WP_104373637.1">
    <property type="nucleotide sequence ID" value="NZ_BFAV01000173.1"/>
</dbReference>
<evidence type="ECO:0000256" key="11">
    <source>
        <dbReference type="ARBA" id="ARBA00022989"/>
    </source>
</evidence>
<dbReference type="PROSITE" id="PS50109">
    <property type="entry name" value="HIS_KIN"/>
    <property type="match status" value="1"/>
</dbReference>
<evidence type="ECO:0000256" key="14">
    <source>
        <dbReference type="SAM" id="Phobius"/>
    </source>
</evidence>
<comment type="catalytic activity">
    <reaction evidence="1">
        <text>ATP + protein L-histidine = ADP + protein N-phospho-L-histidine.</text>
        <dbReference type="EC" id="2.7.13.3"/>
    </reaction>
</comment>
<organism evidence="17 18">
    <name type="scientific">Desulfocucumis palustris</name>
    <dbReference type="NCBI Taxonomy" id="1898651"/>
    <lineage>
        <taxon>Bacteria</taxon>
        <taxon>Bacillati</taxon>
        <taxon>Bacillota</taxon>
        <taxon>Clostridia</taxon>
        <taxon>Eubacteriales</taxon>
        <taxon>Desulfocucumaceae</taxon>
        <taxon>Desulfocucumis</taxon>
    </lineage>
</organism>
<dbReference type="SUPFAM" id="SSF55890">
    <property type="entry name" value="Sporulation response regulatory protein Spo0B"/>
    <property type="match status" value="1"/>
</dbReference>
<dbReference type="EC" id="2.7.13.3" evidence="3"/>
<dbReference type="GO" id="GO:0006355">
    <property type="term" value="P:regulation of DNA-templated transcription"/>
    <property type="evidence" value="ECO:0007669"/>
    <property type="project" value="InterPro"/>
</dbReference>
<keyword evidence="13 14" id="KW-0472">Membrane</keyword>
<keyword evidence="5" id="KW-0597">Phosphoprotein</keyword>
<comment type="subcellular location">
    <subcellularLocation>
        <location evidence="2">Cell membrane</location>
        <topology evidence="2">Multi-pass membrane protein</topology>
    </subcellularLocation>
</comment>
<dbReference type="SMART" id="SM00387">
    <property type="entry name" value="HATPase_c"/>
    <property type="match status" value="1"/>
</dbReference>
<dbReference type="InterPro" id="IPR004358">
    <property type="entry name" value="Sig_transdc_His_kin-like_C"/>
</dbReference>
<dbReference type="NCBIfam" id="NF008298">
    <property type="entry name" value="PRK11086.1"/>
    <property type="match status" value="1"/>
</dbReference>
<dbReference type="CDD" id="cd00130">
    <property type="entry name" value="PAS"/>
    <property type="match status" value="1"/>
</dbReference>
<dbReference type="InterPro" id="IPR003594">
    <property type="entry name" value="HATPase_dom"/>
</dbReference>
<reference evidence="18" key="1">
    <citation type="submission" date="2018-02" db="EMBL/GenBank/DDBJ databases">
        <title>Genome sequence of Desulfocucumis palustris strain NAW-5.</title>
        <authorList>
            <person name="Watanabe M."/>
            <person name="Kojima H."/>
            <person name="Fukui M."/>
        </authorList>
    </citation>
    <scope>NUCLEOTIDE SEQUENCE [LARGE SCALE GENOMIC DNA]</scope>
    <source>
        <strain evidence="18">NAW-5</strain>
    </source>
</reference>
<keyword evidence="9 17" id="KW-0418">Kinase</keyword>
<dbReference type="Gene3D" id="3.30.565.10">
    <property type="entry name" value="Histidine kinase-like ATPase, C-terminal domain"/>
    <property type="match status" value="1"/>
</dbReference>
<feature type="transmembrane region" description="Helical" evidence="14">
    <location>
        <begin position="175"/>
        <end position="194"/>
    </location>
</feature>
<feature type="transmembrane region" description="Helical" evidence="14">
    <location>
        <begin position="12"/>
        <end position="36"/>
    </location>
</feature>
<dbReference type="PANTHER" id="PTHR43547:SF10">
    <property type="entry name" value="SENSOR HISTIDINE KINASE DCUS"/>
    <property type="match status" value="1"/>
</dbReference>